<dbReference type="GO" id="GO:0005886">
    <property type="term" value="C:plasma membrane"/>
    <property type="evidence" value="ECO:0007669"/>
    <property type="project" value="UniProtKB-SubCell"/>
</dbReference>
<evidence type="ECO:0000256" key="5">
    <source>
        <dbReference type="ARBA" id="ARBA00023251"/>
    </source>
</evidence>
<proteinExistence type="predicted"/>
<reference evidence="8 9" key="1">
    <citation type="submission" date="2016-12" db="EMBL/GenBank/DDBJ databases">
        <title>Genomic Comparison of strains in the 'Actinomyces naeslundii' Group.</title>
        <authorList>
            <person name="Mughal S.R."/>
            <person name="Do T."/>
            <person name="Gilbert S.C."/>
            <person name="Witherden E.A."/>
            <person name="Didelot X."/>
            <person name="Beighton D."/>
        </authorList>
    </citation>
    <scope>NUCLEOTIDE SEQUENCE [LARGE SCALE GENOMIC DNA]</scope>
    <source>
        <strain evidence="8 9">CCUG 33920</strain>
    </source>
</reference>
<evidence type="ECO:0000256" key="1">
    <source>
        <dbReference type="ARBA" id="ARBA00004202"/>
    </source>
</evidence>
<feature type="domain" description="ABC transporter" evidence="7">
    <location>
        <begin position="30"/>
        <end position="253"/>
    </location>
</feature>
<keyword evidence="2" id="KW-0813">Transport</keyword>
<dbReference type="SUPFAM" id="SSF52540">
    <property type="entry name" value="P-loop containing nucleoside triphosphate hydrolases"/>
    <property type="match status" value="1"/>
</dbReference>
<dbReference type="InterPro" id="IPR050763">
    <property type="entry name" value="ABC_transporter_ATP-binding"/>
</dbReference>
<feature type="region of interest" description="Disordered" evidence="6">
    <location>
        <begin position="1"/>
        <end position="22"/>
    </location>
</feature>
<evidence type="ECO:0000256" key="6">
    <source>
        <dbReference type="SAM" id="MobiDB-lite"/>
    </source>
</evidence>
<dbReference type="InterPro" id="IPR027417">
    <property type="entry name" value="P-loop_NTPase"/>
</dbReference>
<dbReference type="Proteomes" id="UP000186857">
    <property type="component" value="Unassembled WGS sequence"/>
</dbReference>
<comment type="subcellular location">
    <subcellularLocation>
        <location evidence="1">Cell membrane</location>
        <topology evidence="1">Peripheral membrane protein</topology>
    </subcellularLocation>
</comment>
<organism evidence="8 9">
    <name type="scientific">Actinomyces oris</name>
    <dbReference type="NCBI Taxonomy" id="544580"/>
    <lineage>
        <taxon>Bacteria</taxon>
        <taxon>Bacillati</taxon>
        <taxon>Actinomycetota</taxon>
        <taxon>Actinomycetes</taxon>
        <taxon>Actinomycetales</taxon>
        <taxon>Actinomycetaceae</taxon>
        <taxon>Actinomyces</taxon>
    </lineage>
</organism>
<dbReference type="PANTHER" id="PTHR42711:SF17">
    <property type="entry name" value="ABC TRANSPORTER ATP-BINDING PROTEIN"/>
    <property type="match status" value="1"/>
</dbReference>
<comment type="caution">
    <text evidence="8">The sequence shown here is derived from an EMBL/GenBank/DDBJ whole genome shotgun (WGS) entry which is preliminary data.</text>
</comment>
<name>A0A1Q8VBS7_9ACTO</name>
<dbReference type="EMBL" id="MSKJ01000006">
    <property type="protein sequence ID" value="OLO45553.1"/>
    <property type="molecule type" value="Genomic_DNA"/>
</dbReference>
<dbReference type="RefSeq" id="WP_075376194.1">
    <property type="nucleotide sequence ID" value="NZ_MSKJ01000006.1"/>
</dbReference>
<dbReference type="GO" id="GO:0046677">
    <property type="term" value="P:response to antibiotic"/>
    <property type="evidence" value="ECO:0007669"/>
    <property type="project" value="UniProtKB-KW"/>
</dbReference>
<sequence length="334" mass="35532">MNTTTTRSAQEPALRATPITTPAAKPADAVRLTHLRKSFGDVDAVDGIDLTIRPGEVVALLGPNGAGKTTTIDMILGLSRPTSGEVSTFGMSPRQAVDRGLIAAVMQTAGLLPDITARDTVELTASLFSHKIDAEEAMRRAGVTDFASRIVKKCSGGQQQRLRFAMALVSDPALLILDEPTTGMDVGGRRGFWEAIHADAEQGRTIVFATHYLEEADAFADRIILMRHGRIIADGTAAQIRTSVSGRTLRATLTCEPERLHGALADLQTREQVRDIEILGNTLTLSSTDTDTVAELLLSDHLAKDLEITSRGLEDAFMALTSDSASTPSAGASA</sequence>
<dbReference type="Pfam" id="PF00005">
    <property type="entry name" value="ABC_tran"/>
    <property type="match status" value="1"/>
</dbReference>
<keyword evidence="3" id="KW-0547">Nucleotide-binding</keyword>
<evidence type="ECO:0000259" key="7">
    <source>
        <dbReference type="PROSITE" id="PS50893"/>
    </source>
</evidence>
<evidence type="ECO:0000256" key="2">
    <source>
        <dbReference type="ARBA" id="ARBA00022448"/>
    </source>
</evidence>
<dbReference type="AlphaFoldDB" id="A0A1Q8VBS7"/>
<dbReference type="GO" id="GO:0005524">
    <property type="term" value="F:ATP binding"/>
    <property type="evidence" value="ECO:0007669"/>
    <property type="project" value="UniProtKB-KW"/>
</dbReference>
<dbReference type="InterPro" id="IPR003439">
    <property type="entry name" value="ABC_transporter-like_ATP-bd"/>
</dbReference>
<accession>A0A1Q8VBS7</accession>
<dbReference type="PANTHER" id="PTHR42711">
    <property type="entry name" value="ABC TRANSPORTER ATP-BINDING PROTEIN"/>
    <property type="match status" value="1"/>
</dbReference>
<dbReference type="SMART" id="SM00382">
    <property type="entry name" value="AAA"/>
    <property type="match status" value="1"/>
</dbReference>
<dbReference type="PROSITE" id="PS00211">
    <property type="entry name" value="ABC_TRANSPORTER_1"/>
    <property type="match status" value="1"/>
</dbReference>
<evidence type="ECO:0000256" key="3">
    <source>
        <dbReference type="ARBA" id="ARBA00022741"/>
    </source>
</evidence>
<evidence type="ECO:0000313" key="9">
    <source>
        <dbReference type="Proteomes" id="UP000186857"/>
    </source>
</evidence>
<protein>
    <submittedName>
        <fullName evidence="8">Multidrug ABC transporter ATP-binding protein</fullName>
    </submittedName>
</protein>
<dbReference type="PROSITE" id="PS50893">
    <property type="entry name" value="ABC_TRANSPORTER_2"/>
    <property type="match status" value="1"/>
</dbReference>
<gene>
    <name evidence="8" type="ORF">BKH29_02975</name>
</gene>
<dbReference type="InterPro" id="IPR003593">
    <property type="entry name" value="AAA+_ATPase"/>
</dbReference>
<dbReference type="GO" id="GO:0016887">
    <property type="term" value="F:ATP hydrolysis activity"/>
    <property type="evidence" value="ECO:0007669"/>
    <property type="project" value="InterPro"/>
</dbReference>
<evidence type="ECO:0000313" key="8">
    <source>
        <dbReference type="EMBL" id="OLO45553.1"/>
    </source>
</evidence>
<keyword evidence="4 8" id="KW-0067">ATP-binding</keyword>
<dbReference type="OrthoDB" id="9804819at2"/>
<dbReference type="CDD" id="cd03230">
    <property type="entry name" value="ABC_DR_subfamily_A"/>
    <property type="match status" value="1"/>
</dbReference>
<dbReference type="InterPro" id="IPR017871">
    <property type="entry name" value="ABC_transporter-like_CS"/>
</dbReference>
<keyword evidence="5" id="KW-0046">Antibiotic resistance</keyword>
<dbReference type="Gene3D" id="3.40.50.300">
    <property type="entry name" value="P-loop containing nucleotide triphosphate hydrolases"/>
    <property type="match status" value="1"/>
</dbReference>
<evidence type="ECO:0000256" key="4">
    <source>
        <dbReference type="ARBA" id="ARBA00022840"/>
    </source>
</evidence>